<evidence type="ECO:0000256" key="14">
    <source>
        <dbReference type="SAM" id="MobiDB-lite"/>
    </source>
</evidence>
<dbReference type="KEGG" id="dpa:109536728"/>
<protein>
    <recommendedName>
        <fullName evidence="4">Macoilin</fullName>
    </recommendedName>
    <alternativeName>
        <fullName evidence="12">Transmembrane protein 57</fullName>
    </alternativeName>
</protein>
<accession>A0AAR5PC31</accession>
<feature type="transmembrane region" description="Helical" evidence="15">
    <location>
        <begin position="21"/>
        <end position="48"/>
    </location>
</feature>
<dbReference type="PANTHER" id="PTHR47464:SF2">
    <property type="entry name" value="MACOILIN"/>
    <property type="match status" value="1"/>
</dbReference>
<dbReference type="GeneID" id="109536728"/>
<reference evidence="17" key="1">
    <citation type="journal article" date="2013" name="Genome Biol.">
        <title>Draft genome of the mountain pine beetle, Dendroctonus ponderosae Hopkins, a major forest pest.</title>
        <authorList>
            <person name="Keeling C.I."/>
            <person name="Yuen M.M."/>
            <person name="Liao N.Y."/>
            <person name="Docking T.R."/>
            <person name="Chan S.K."/>
            <person name="Taylor G.A."/>
            <person name="Palmquist D.L."/>
            <person name="Jackman S.D."/>
            <person name="Nguyen A."/>
            <person name="Li M."/>
            <person name="Henderson H."/>
            <person name="Janes J.K."/>
            <person name="Zhao Y."/>
            <person name="Pandoh P."/>
            <person name="Moore R."/>
            <person name="Sperling F.A."/>
            <person name="Huber D.P."/>
            <person name="Birol I."/>
            <person name="Jones S.J."/>
            <person name="Bohlmann J."/>
        </authorList>
    </citation>
    <scope>NUCLEOTIDE SEQUENCE</scope>
</reference>
<organism evidence="16 17">
    <name type="scientific">Dendroctonus ponderosae</name>
    <name type="common">Mountain pine beetle</name>
    <dbReference type="NCBI Taxonomy" id="77166"/>
    <lineage>
        <taxon>Eukaryota</taxon>
        <taxon>Metazoa</taxon>
        <taxon>Ecdysozoa</taxon>
        <taxon>Arthropoda</taxon>
        <taxon>Hexapoda</taxon>
        <taxon>Insecta</taxon>
        <taxon>Pterygota</taxon>
        <taxon>Neoptera</taxon>
        <taxon>Endopterygota</taxon>
        <taxon>Coleoptera</taxon>
        <taxon>Polyphaga</taxon>
        <taxon>Cucujiformia</taxon>
        <taxon>Curculionidae</taxon>
        <taxon>Scolytinae</taxon>
        <taxon>Dendroctonus</taxon>
    </lineage>
</organism>
<feature type="compositionally biased region" description="Basic and acidic residues" evidence="14">
    <location>
        <begin position="315"/>
        <end position="325"/>
    </location>
</feature>
<keyword evidence="8 15" id="KW-1133">Transmembrane helix</keyword>
<keyword evidence="5" id="KW-0597">Phosphoprotein</keyword>
<sequence>MKRRNVELAKMRRPMKKNKITEGFYGSALLYLKFLILWILVILADFILEFRFEFLWPFYLVIRTLYDSYRYQGLLFSAFFVAISLTSDMLCYFFIPVHWLFFAASTYVWVQYVWHTDKGICTPTIILWILFVYLEAAIRLKDVKHLPGHLDLCRPFAAHCIGYPVVTLGFGFKTYVGYRMRQRKQQHVAKENVFYMQIMQQALPAERPPDPPSDQVRQSIAPIVAIAASSVQNNHKVHNHSHKEKNGHIPNGTIPNGVNHGTRSHKKSAIDKSRDHTSVTDRHIKINHSHSNGSVVDFHEETTDHQPKQVKRRDRREQDKEREAHEYLQRLETDTRRLKSDLQQSRASEQDLRLQVASLTTCEKSTKGELSLLQRQVDDLQERLQNAQSAKQTDKQTIATLERRLTEERRLRANVDSQLAQERKNRKQEEARLAQVTAQQSSRTECTDLCKARRRELEAELTECRQAQRWAEERLFVRCKTHELEKQAIGEQARDRELLMAALSTVQEKNSHLENALSAETRIKLDLFSALGDAKRHLEISQNANRTQEKEIEALKGKIAQVLAVMPNDSFEASPTPSHNSPMSRVRLAESPPAGLSKLDPNATAYTPKNSTPNTLIASTEA</sequence>
<comment type="function">
    <text evidence="1">Plays a role in the regulation of neuronal activity.</text>
</comment>
<feature type="compositionally biased region" description="Basic and acidic residues" evidence="14">
    <location>
        <begin position="268"/>
        <end position="284"/>
    </location>
</feature>
<comment type="subcellular location">
    <subcellularLocation>
        <location evidence="2">Nucleus membrane</location>
        <topology evidence="2">Multi-pass membrane protein</topology>
    </subcellularLocation>
    <subcellularLocation>
        <location evidence="3">Rough endoplasmic reticulum membrane</location>
        <topology evidence="3">Multi-pass membrane protein</topology>
    </subcellularLocation>
</comment>
<keyword evidence="10" id="KW-0325">Glycoprotein</keyword>
<keyword evidence="13" id="KW-0175">Coiled coil</keyword>
<evidence type="ECO:0000313" key="16">
    <source>
        <dbReference type="EnsemblMetazoa" id="XP_019758630.1"/>
    </source>
</evidence>
<evidence type="ECO:0000256" key="2">
    <source>
        <dbReference type="ARBA" id="ARBA00004232"/>
    </source>
</evidence>
<keyword evidence="6 15" id="KW-0812">Transmembrane</keyword>
<feature type="region of interest" description="Disordered" evidence="14">
    <location>
        <begin position="237"/>
        <end position="325"/>
    </location>
</feature>
<dbReference type="AlphaFoldDB" id="A0AAR5PC31"/>
<evidence type="ECO:0000256" key="4">
    <source>
        <dbReference type="ARBA" id="ARBA00021882"/>
    </source>
</evidence>
<name>A0AAR5PC31_DENPD</name>
<dbReference type="PANTHER" id="PTHR47464">
    <property type="entry name" value="MACOILIN"/>
    <property type="match status" value="1"/>
</dbReference>
<evidence type="ECO:0000256" key="12">
    <source>
        <dbReference type="ARBA" id="ARBA00031129"/>
    </source>
</evidence>
<evidence type="ECO:0000256" key="7">
    <source>
        <dbReference type="ARBA" id="ARBA00022824"/>
    </source>
</evidence>
<evidence type="ECO:0000256" key="1">
    <source>
        <dbReference type="ARBA" id="ARBA00003440"/>
    </source>
</evidence>
<evidence type="ECO:0000256" key="10">
    <source>
        <dbReference type="ARBA" id="ARBA00023180"/>
    </source>
</evidence>
<feature type="transmembrane region" description="Helical" evidence="15">
    <location>
        <begin position="120"/>
        <end position="138"/>
    </location>
</feature>
<feature type="compositionally biased region" description="Polar residues" evidence="14">
    <location>
        <begin position="571"/>
        <end position="583"/>
    </location>
</feature>
<keyword evidence="17" id="KW-1185">Reference proteome</keyword>
<evidence type="ECO:0000256" key="5">
    <source>
        <dbReference type="ARBA" id="ARBA00022553"/>
    </source>
</evidence>
<dbReference type="Pfam" id="PF09726">
    <property type="entry name" value="Macoilin"/>
    <property type="match status" value="1"/>
</dbReference>
<feature type="region of interest" description="Disordered" evidence="14">
    <location>
        <begin position="570"/>
        <end position="622"/>
    </location>
</feature>
<feature type="coiled-coil region" evidence="13">
    <location>
        <begin position="328"/>
        <end position="474"/>
    </location>
</feature>
<keyword evidence="7" id="KW-0256">Endoplasmic reticulum</keyword>
<dbReference type="Proteomes" id="UP000019118">
    <property type="component" value="Unassembled WGS sequence"/>
</dbReference>
<dbReference type="EnsemblMetazoa" id="XM_019903071.1">
    <property type="protein sequence ID" value="XP_019758630.1"/>
    <property type="gene ID" value="LOC109536728"/>
</dbReference>
<evidence type="ECO:0000256" key="3">
    <source>
        <dbReference type="ARBA" id="ARBA00004269"/>
    </source>
</evidence>
<dbReference type="GO" id="GO:0031965">
    <property type="term" value="C:nuclear membrane"/>
    <property type="evidence" value="ECO:0007669"/>
    <property type="project" value="UniProtKB-SubCell"/>
</dbReference>
<keyword evidence="9 15" id="KW-0472">Membrane</keyword>
<dbReference type="GO" id="GO:0030867">
    <property type="term" value="C:rough endoplasmic reticulum membrane"/>
    <property type="evidence" value="ECO:0007669"/>
    <property type="project" value="UniProtKB-SubCell"/>
</dbReference>
<evidence type="ECO:0000256" key="8">
    <source>
        <dbReference type="ARBA" id="ARBA00022989"/>
    </source>
</evidence>
<keyword evidence="11" id="KW-0539">Nucleus</keyword>
<feature type="compositionally biased region" description="Polar residues" evidence="14">
    <location>
        <begin position="604"/>
        <end position="622"/>
    </location>
</feature>
<evidence type="ECO:0000256" key="11">
    <source>
        <dbReference type="ARBA" id="ARBA00023242"/>
    </source>
</evidence>
<proteinExistence type="predicted"/>
<evidence type="ECO:0000256" key="15">
    <source>
        <dbReference type="SAM" id="Phobius"/>
    </source>
</evidence>
<dbReference type="InterPro" id="IPR019130">
    <property type="entry name" value="Macoilin"/>
</dbReference>
<feature type="compositionally biased region" description="Basic and acidic residues" evidence="14">
    <location>
        <begin position="297"/>
        <end position="307"/>
    </location>
</feature>
<evidence type="ECO:0000256" key="6">
    <source>
        <dbReference type="ARBA" id="ARBA00022692"/>
    </source>
</evidence>
<evidence type="ECO:0000313" key="17">
    <source>
        <dbReference type="Proteomes" id="UP000019118"/>
    </source>
</evidence>
<evidence type="ECO:0000256" key="13">
    <source>
        <dbReference type="SAM" id="Coils"/>
    </source>
</evidence>
<evidence type="ECO:0000256" key="9">
    <source>
        <dbReference type="ARBA" id="ARBA00023136"/>
    </source>
</evidence>
<dbReference type="GO" id="GO:0023041">
    <property type="term" value="P:neuronal signal transduction"/>
    <property type="evidence" value="ECO:0007669"/>
    <property type="project" value="InterPro"/>
</dbReference>
<reference evidence="16" key="2">
    <citation type="submission" date="2024-08" db="UniProtKB">
        <authorList>
            <consortium name="EnsemblMetazoa"/>
        </authorList>
    </citation>
    <scope>IDENTIFICATION</scope>
</reference>